<keyword evidence="2" id="KW-1185">Reference proteome</keyword>
<dbReference type="GeneID" id="28801088"/>
<gene>
    <name evidence="1" type="ORF">GMA6_38</name>
</gene>
<name>A0A0K0NL49_9CAUD</name>
<organism evidence="1 2">
    <name type="scientific">Gordonia phage GMA6</name>
    <dbReference type="NCBI Taxonomy" id="1647285"/>
    <lineage>
        <taxon>Viruses</taxon>
        <taxon>Duplodnaviria</taxon>
        <taxon>Heunggongvirae</taxon>
        <taxon>Uroviricota</taxon>
        <taxon>Caudoviricetes</taxon>
        <taxon>Bendigovirus</taxon>
        <taxon>Bendigovirus GMA6</taxon>
    </lineage>
</organism>
<evidence type="ECO:0000313" key="1">
    <source>
        <dbReference type="EMBL" id="AKL88319.1"/>
    </source>
</evidence>
<dbReference type="EMBL" id="KR063280">
    <property type="protein sequence ID" value="AKL88319.1"/>
    <property type="molecule type" value="Genomic_DNA"/>
</dbReference>
<protein>
    <submittedName>
        <fullName evidence="1">Uncharacterized protein</fullName>
    </submittedName>
</protein>
<evidence type="ECO:0000313" key="2">
    <source>
        <dbReference type="Proteomes" id="UP000203886"/>
    </source>
</evidence>
<sequence>MAGAFYGGGHSTKSALDVAFWCQQNVATYYSEGDVFVPPSAPVVDMTLAYQSLAYAVEQAGAFIPTDYFDLMALLQSTNSIVAPDVAASTRGALLINKGVVCLSLGDRRRIIVEENYRLAQKYMDPGIDFLTTFENGALIPGVAYL</sequence>
<proteinExistence type="predicted"/>
<accession>A0A0K0NL49</accession>
<dbReference type="Proteomes" id="UP000203886">
    <property type="component" value="Segment"/>
</dbReference>
<dbReference type="RefSeq" id="YP_009273520.1">
    <property type="nucleotide sequence ID" value="NC_030906.1"/>
</dbReference>
<reference evidence="1 2" key="1">
    <citation type="journal article" date="2015" name="PLoS ONE">
        <title>Lysis to Kill: Evaluation of the Lytic Abilities, and Genomics of Nine Bacteriophages Infective for Gordonia spp. and Their Potential Use in Activated Sludge Foam Biocontrol.</title>
        <authorList>
            <person name="Dyson Z.A."/>
            <person name="Tucci J."/>
            <person name="Seviour R.J."/>
            <person name="Petrovski S."/>
        </authorList>
    </citation>
    <scope>NUCLEOTIDE SEQUENCE [LARGE SCALE GENOMIC DNA]</scope>
</reference>
<dbReference type="KEGG" id="vg:28801088"/>